<gene>
    <name evidence="1" type="ORF">HMPREF0971_00428</name>
</gene>
<comment type="caution">
    <text evidence="1">The sequence shown here is derived from an EMBL/GenBank/DDBJ whole genome shotgun (WGS) entry which is preliminary data.</text>
</comment>
<evidence type="ECO:0000313" key="2">
    <source>
        <dbReference type="Proteomes" id="UP000004079"/>
    </source>
</evidence>
<evidence type="ECO:0000313" key="1">
    <source>
        <dbReference type="EMBL" id="EFB33149.1"/>
    </source>
</evidence>
<dbReference type="Proteomes" id="UP000004079">
    <property type="component" value="Unassembled WGS sequence"/>
</dbReference>
<name>D1QN93_9BACT</name>
<dbReference type="HOGENOM" id="CLU_3274614_0_0_10"/>
<sequence length="41" mass="4786">MLFTPAMAETMQQRNINMDRISVLRINTSLHFQAYKSNILS</sequence>
<accession>D1QN93</accession>
<dbReference type="EMBL" id="ACUZ02000004">
    <property type="protein sequence ID" value="EFB33149.1"/>
    <property type="molecule type" value="Genomic_DNA"/>
</dbReference>
<reference evidence="1 2" key="1">
    <citation type="submission" date="2009-11" db="EMBL/GenBank/DDBJ databases">
        <authorList>
            <person name="Weinstock G."/>
            <person name="Sodergren E."/>
            <person name="Clifton S."/>
            <person name="Fulton L."/>
            <person name="Fulton B."/>
            <person name="Courtney L."/>
            <person name="Fronick C."/>
            <person name="Harrison M."/>
            <person name="Strong C."/>
            <person name="Farmer C."/>
            <person name="Delahaunty K."/>
            <person name="Markovic C."/>
            <person name="Hall O."/>
            <person name="Minx P."/>
            <person name="Tomlinson C."/>
            <person name="Mitreva M."/>
            <person name="Nelson J."/>
            <person name="Hou S."/>
            <person name="Wollam A."/>
            <person name="Pepin K.H."/>
            <person name="Johnson M."/>
            <person name="Bhonagiri V."/>
            <person name="Nash W.E."/>
            <person name="Warren W."/>
            <person name="Chinwalla A."/>
            <person name="Mardis E.R."/>
            <person name="Wilson R.K."/>
        </authorList>
    </citation>
    <scope>NUCLEOTIDE SEQUENCE [LARGE SCALE GENOMIC DNA]</scope>
    <source>
        <strain evidence="1 2">F0302</strain>
    </source>
</reference>
<proteinExistence type="predicted"/>
<organism evidence="1 2">
    <name type="scientific">Segatella oris F0302</name>
    <dbReference type="NCBI Taxonomy" id="649760"/>
    <lineage>
        <taxon>Bacteria</taxon>
        <taxon>Pseudomonadati</taxon>
        <taxon>Bacteroidota</taxon>
        <taxon>Bacteroidia</taxon>
        <taxon>Bacteroidales</taxon>
        <taxon>Prevotellaceae</taxon>
        <taxon>Segatella</taxon>
    </lineage>
</organism>
<dbReference type="AlphaFoldDB" id="D1QN93"/>
<protein>
    <submittedName>
        <fullName evidence="1">Uncharacterized protein</fullName>
    </submittedName>
</protein>